<dbReference type="EMBL" id="CAJGYO010000001">
    <property type="protein sequence ID" value="CAD6202958.1"/>
    <property type="molecule type" value="Genomic_DNA"/>
</dbReference>
<evidence type="ECO:0000256" key="2">
    <source>
        <dbReference type="ARBA" id="ARBA00022692"/>
    </source>
</evidence>
<feature type="domain" description="PGG" evidence="9">
    <location>
        <begin position="60"/>
        <end position="172"/>
    </location>
</feature>
<evidence type="ECO:0000256" key="5">
    <source>
        <dbReference type="ARBA" id="ARBA00023043"/>
    </source>
</evidence>
<evidence type="ECO:0000256" key="4">
    <source>
        <dbReference type="ARBA" id="ARBA00022989"/>
    </source>
</evidence>
<feature type="region of interest" description="Disordered" evidence="7">
    <location>
        <begin position="1"/>
        <end position="34"/>
    </location>
</feature>
<dbReference type="Pfam" id="PF13962">
    <property type="entry name" value="PGG"/>
    <property type="match status" value="1"/>
</dbReference>
<name>A0A811M9F5_9POAL</name>
<evidence type="ECO:0000256" key="6">
    <source>
        <dbReference type="ARBA" id="ARBA00023136"/>
    </source>
</evidence>
<feature type="compositionally biased region" description="Gly residues" evidence="7">
    <location>
        <begin position="44"/>
        <end position="57"/>
    </location>
</feature>
<evidence type="ECO:0000256" key="8">
    <source>
        <dbReference type="SAM" id="Phobius"/>
    </source>
</evidence>
<dbReference type="PANTHER" id="PTHR24186">
    <property type="entry name" value="PROTEIN PHOSPHATASE 1 REGULATORY SUBUNIT"/>
    <property type="match status" value="1"/>
</dbReference>
<dbReference type="OrthoDB" id="681126at2759"/>
<comment type="caution">
    <text evidence="10">The sequence shown here is derived from an EMBL/GenBank/DDBJ whole genome shotgun (WGS) entry which is preliminary data.</text>
</comment>
<evidence type="ECO:0000313" key="11">
    <source>
        <dbReference type="Proteomes" id="UP000604825"/>
    </source>
</evidence>
<dbReference type="GO" id="GO:0005886">
    <property type="term" value="C:plasma membrane"/>
    <property type="evidence" value="ECO:0007669"/>
    <property type="project" value="TreeGrafter"/>
</dbReference>
<evidence type="ECO:0000256" key="7">
    <source>
        <dbReference type="SAM" id="MobiDB-lite"/>
    </source>
</evidence>
<keyword evidence="5" id="KW-0040">ANK repeat</keyword>
<evidence type="ECO:0000256" key="1">
    <source>
        <dbReference type="ARBA" id="ARBA00004141"/>
    </source>
</evidence>
<feature type="transmembrane region" description="Helical" evidence="8">
    <location>
        <begin position="179"/>
        <end position="197"/>
    </location>
</feature>
<reference evidence="10" key="1">
    <citation type="submission" date="2020-10" db="EMBL/GenBank/DDBJ databases">
        <authorList>
            <person name="Han B."/>
            <person name="Lu T."/>
            <person name="Zhao Q."/>
            <person name="Huang X."/>
            <person name="Zhao Y."/>
        </authorList>
    </citation>
    <scope>NUCLEOTIDE SEQUENCE</scope>
</reference>
<dbReference type="PANTHER" id="PTHR24186:SF37">
    <property type="entry name" value="PGG DOMAIN-CONTAINING PROTEIN"/>
    <property type="match status" value="1"/>
</dbReference>
<proteinExistence type="predicted"/>
<evidence type="ECO:0000259" key="9">
    <source>
        <dbReference type="Pfam" id="PF13962"/>
    </source>
</evidence>
<dbReference type="InterPro" id="IPR026961">
    <property type="entry name" value="PGG_dom"/>
</dbReference>
<keyword evidence="2 8" id="KW-0812">Transmembrane</keyword>
<accession>A0A811M9F5</accession>
<feature type="transmembrane region" description="Helical" evidence="8">
    <location>
        <begin position="154"/>
        <end position="172"/>
    </location>
</feature>
<comment type="subcellular location">
    <subcellularLocation>
        <location evidence="1">Membrane</location>
        <topology evidence="1">Multi-pass membrane protein</topology>
    </subcellularLocation>
</comment>
<feature type="region of interest" description="Disordered" evidence="7">
    <location>
        <begin position="40"/>
        <end position="59"/>
    </location>
</feature>
<keyword evidence="4 8" id="KW-1133">Transmembrane helix</keyword>
<organism evidence="10 11">
    <name type="scientific">Miscanthus lutarioriparius</name>
    <dbReference type="NCBI Taxonomy" id="422564"/>
    <lineage>
        <taxon>Eukaryota</taxon>
        <taxon>Viridiplantae</taxon>
        <taxon>Streptophyta</taxon>
        <taxon>Embryophyta</taxon>
        <taxon>Tracheophyta</taxon>
        <taxon>Spermatophyta</taxon>
        <taxon>Magnoliopsida</taxon>
        <taxon>Liliopsida</taxon>
        <taxon>Poales</taxon>
        <taxon>Poaceae</taxon>
        <taxon>PACMAD clade</taxon>
        <taxon>Panicoideae</taxon>
        <taxon>Andropogonodae</taxon>
        <taxon>Andropogoneae</taxon>
        <taxon>Saccharinae</taxon>
        <taxon>Miscanthus</taxon>
    </lineage>
</organism>
<evidence type="ECO:0000256" key="3">
    <source>
        <dbReference type="ARBA" id="ARBA00022737"/>
    </source>
</evidence>
<evidence type="ECO:0000313" key="10">
    <source>
        <dbReference type="EMBL" id="CAD6202958.1"/>
    </source>
</evidence>
<feature type="transmembrane region" description="Helical" evidence="8">
    <location>
        <begin position="123"/>
        <end position="148"/>
    </location>
</feature>
<keyword evidence="11" id="KW-1185">Reference proteome</keyword>
<sequence length="218" mass="23518">MAHQPRVHPNAAPAGNLEMGDHAHGGVYPPLPVHSQSVNQQQLGLGGGGGGGGGGGPNTWVGNDANTLLVVATLITTLTYQLGTSIPGGYWQQDTTAASRDGKQQVTYRAGDPIMRDLHRPRYLVFMGASWVGFASSMVMTLSLLVRMPVDSRHVRWSFVVAYSSLVLTFVVSQPRTHLSLDLLIWAAVLVFLWIIVSLHPDRRARAIQVLCCGARET</sequence>
<gene>
    <name evidence="10" type="ORF">NCGR_LOCUS1196</name>
</gene>
<dbReference type="Proteomes" id="UP000604825">
    <property type="component" value="Unassembled WGS sequence"/>
</dbReference>
<keyword evidence="6 8" id="KW-0472">Membrane</keyword>
<dbReference type="AlphaFoldDB" id="A0A811M9F5"/>
<protein>
    <recommendedName>
        <fullName evidence="9">PGG domain-containing protein</fullName>
    </recommendedName>
</protein>
<keyword evidence="3" id="KW-0677">Repeat</keyword>